<evidence type="ECO:0000259" key="2">
    <source>
        <dbReference type="Pfam" id="PF18156"/>
    </source>
</evidence>
<keyword evidence="4" id="KW-1185">Reference proteome</keyword>
<evidence type="ECO:0008006" key="5">
    <source>
        <dbReference type="Google" id="ProtNLM"/>
    </source>
</evidence>
<dbReference type="EMBL" id="LODL01000035">
    <property type="protein sequence ID" value="KXB29293.1"/>
    <property type="molecule type" value="Genomic_DNA"/>
</dbReference>
<gene>
    <name evidence="3" type="ORF">AT959_15075</name>
</gene>
<comment type="caution">
    <text evidence="3">The sequence shown here is derived from an EMBL/GenBank/DDBJ whole genome shotgun (WGS) entry which is preliminary data.</text>
</comment>
<protein>
    <recommendedName>
        <fullName evidence="5">REase associating with pPIWI RE domain-containing protein</fullName>
    </recommendedName>
</protein>
<dbReference type="Proteomes" id="UP000070186">
    <property type="component" value="Unassembled WGS sequence"/>
</dbReference>
<dbReference type="Pfam" id="PF18154">
    <property type="entry name" value="pPIWI_RE_REase"/>
    <property type="match status" value="1"/>
</dbReference>
<evidence type="ECO:0000259" key="1">
    <source>
        <dbReference type="Pfam" id="PF18154"/>
    </source>
</evidence>
<reference evidence="3 4" key="1">
    <citation type="submission" date="2015-12" db="EMBL/GenBank/DDBJ databases">
        <title>Nitrous oxide reduction kinetics distinguish bacteria harboring typical versus atypical NosZ.</title>
        <authorList>
            <person name="Yoon S."/>
            <person name="Nissen S."/>
            <person name="Park D."/>
            <person name="Sanford R.A."/>
            <person name="Loeffler F.E."/>
        </authorList>
    </citation>
    <scope>NUCLEOTIDE SEQUENCE [LARGE SCALE GENOMIC DNA]</scope>
    <source>
        <strain evidence="3 4">ATCC BAA-841</strain>
    </source>
</reference>
<dbReference type="STRING" id="281362.AT959_15075"/>
<evidence type="ECO:0000313" key="3">
    <source>
        <dbReference type="EMBL" id="KXB29293.1"/>
    </source>
</evidence>
<organism evidence="3 4">
    <name type="scientific">Dechloromonas denitrificans</name>
    <dbReference type="NCBI Taxonomy" id="281362"/>
    <lineage>
        <taxon>Bacteria</taxon>
        <taxon>Pseudomonadati</taxon>
        <taxon>Pseudomonadota</taxon>
        <taxon>Betaproteobacteria</taxon>
        <taxon>Rhodocyclales</taxon>
        <taxon>Azonexaceae</taxon>
        <taxon>Dechloromonas</taxon>
    </lineage>
</organism>
<dbReference type="AlphaFoldDB" id="A0A133XEC8"/>
<feature type="domain" description="REase associating with pPIWI RE" evidence="1">
    <location>
        <begin position="333"/>
        <end position="438"/>
    </location>
</feature>
<accession>A0A133XEC8</accession>
<name>A0A133XEC8_9RHOO</name>
<evidence type="ECO:0000313" key="4">
    <source>
        <dbReference type="Proteomes" id="UP000070186"/>
    </source>
</evidence>
<sequence>MRQKKPEKDQKQFLSDIKAAIETRSGKLTWDEFATLAGVEPRTLKTYRMPTESKNYRQMPSVVRQAFEDLLSRPAKSPRNATALVPALAALVLSQAHVSLIDRQIITGLDRRRGARNGLTDNERSIMSMVSRFCLVNGFPDYGGEIHILLAQCTRPLESWLPIPEILSAGYGPTVLIHPEDGIPTPEAEELAADFSTLSAHIEEELFVKLMEALSKCIPELGDEYYARIREFIVRNPVADGNTFFQGGRGIPSVIWMSVQHEYYEPVPYALAENGKITLCAHCNNLMKQERFGLRCQSTACTTVHLPKAGKTFPVDECRRVVRGIRQYWVEPGIDEIRLFDTLRSKGLTPELYPHRDRVDLAIGHIGIDLKRYASPEVLGAKFRKSLGGLAYYESKWVVVPDWLVAATPSYLDRLVSAMGETAVRVRCLSLSDAAKLAVREGQQCVKH</sequence>
<dbReference type="RefSeq" id="WP_066884622.1">
    <property type="nucleotide sequence ID" value="NZ_LODL01000035.1"/>
</dbReference>
<dbReference type="InterPro" id="IPR041191">
    <property type="entry name" value="pPIWI_RE_Y"/>
</dbReference>
<dbReference type="Pfam" id="PF18156">
    <property type="entry name" value="pPIWI_RE_Y"/>
    <property type="match status" value="1"/>
</dbReference>
<dbReference type="InterPro" id="IPR040828">
    <property type="entry name" value="pPIWI_RE_REase"/>
</dbReference>
<feature type="domain" description="pPIWI-RE three-gene island" evidence="2">
    <location>
        <begin position="134"/>
        <end position="238"/>
    </location>
</feature>
<proteinExistence type="predicted"/>